<keyword evidence="2" id="KW-1185">Reference proteome</keyword>
<comment type="caution">
    <text evidence="1">The sequence shown here is derived from an EMBL/GenBank/DDBJ whole genome shotgun (WGS) entry which is preliminary data.</text>
</comment>
<sequence>MDMEKLYQRVHTMIMSSSKAPKYMSISSVKVADIFGVTPGEIEKGLQELVESGRLTKSKLQDPPHNVIYQIPGVTTNRVGGSENSIQQA</sequence>
<accession>A0A372LD64</accession>
<gene>
    <name evidence="1" type="ORF">D0466_10720</name>
</gene>
<evidence type="ECO:0000313" key="2">
    <source>
        <dbReference type="Proteomes" id="UP000262939"/>
    </source>
</evidence>
<evidence type="ECO:0000313" key="1">
    <source>
        <dbReference type="EMBL" id="RFU63917.1"/>
    </source>
</evidence>
<protein>
    <submittedName>
        <fullName evidence="1">Uncharacterized protein</fullName>
    </submittedName>
</protein>
<reference evidence="1 2" key="1">
    <citation type="submission" date="2018-08" db="EMBL/GenBank/DDBJ databases">
        <title>Bacillus chawlae sp. nov., Bacillus glennii sp. nov., and Bacillus saganii sp. nov. Isolated from the Vehicle Assembly Building at Kennedy Space Center where the Viking Spacecraft were Assembled.</title>
        <authorList>
            <person name="Seuylemezian A."/>
            <person name="Vaishampayan P."/>
        </authorList>
    </citation>
    <scope>NUCLEOTIDE SEQUENCE [LARGE SCALE GENOMIC DNA]</scope>
    <source>
        <strain evidence="1 2">V44-8</strain>
    </source>
</reference>
<dbReference type="Proteomes" id="UP000262939">
    <property type="component" value="Unassembled WGS sequence"/>
</dbReference>
<organism evidence="1 2">
    <name type="scientific">Peribacillus glennii</name>
    <dbReference type="NCBI Taxonomy" id="2303991"/>
    <lineage>
        <taxon>Bacteria</taxon>
        <taxon>Bacillati</taxon>
        <taxon>Bacillota</taxon>
        <taxon>Bacilli</taxon>
        <taxon>Bacillales</taxon>
        <taxon>Bacillaceae</taxon>
        <taxon>Peribacillus</taxon>
    </lineage>
</organism>
<dbReference type="AlphaFoldDB" id="A0A372LD64"/>
<dbReference type="EMBL" id="QVTD01000005">
    <property type="protein sequence ID" value="RFU63917.1"/>
    <property type="molecule type" value="Genomic_DNA"/>
</dbReference>
<name>A0A372LD64_9BACI</name>
<dbReference type="OrthoDB" id="2884594at2"/>
<proteinExistence type="predicted"/>